<dbReference type="EMBL" id="PFMR01000008">
    <property type="protein sequence ID" value="PIZ18278.1"/>
    <property type="molecule type" value="Genomic_DNA"/>
</dbReference>
<accession>A0A2M7SFJ3</accession>
<evidence type="ECO:0000313" key="2">
    <source>
        <dbReference type="Proteomes" id="UP000229307"/>
    </source>
</evidence>
<dbReference type="AlphaFoldDB" id="A0A2M7SFJ3"/>
<reference evidence="2" key="1">
    <citation type="submission" date="2017-09" db="EMBL/GenBank/DDBJ databases">
        <title>Depth-based differentiation of microbial function through sediment-hosted aquifers and enrichment of novel symbionts in the deep terrestrial subsurface.</title>
        <authorList>
            <person name="Probst A.J."/>
            <person name="Ladd B."/>
            <person name="Jarett J.K."/>
            <person name="Geller-Mcgrath D.E."/>
            <person name="Sieber C.M.K."/>
            <person name="Emerson J.B."/>
            <person name="Anantharaman K."/>
            <person name="Thomas B.C."/>
            <person name="Malmstrom R."/>
            <person name="Stieglmeier M."/>
            <person name="Klingl A."/>
            <person name="Woyke T."/>
            <person name="Ryan C.M."/>
            <person name="Banfield J.F."/>
        </authorList>
    </citation>
    <scope>NUCLEOTIDE SEQUENCE [LARGE SCALE GENOMIC DNA]</scope>
</reference>
<organism evidence="1 2">
    <name type="scientific">Candidatus Desantisbacteria bacterium CG_4_10_14_0_8_um_filter_48_22</name>
    <dbReference type="NCBI Taxonomy" id="1974543"/>
    <lineage>
        <taxon>Bacteria</taxon>
        <taxon>Candidatus Desantisiibacteriota</taxon>
    </lineage>
</organism>
<comment type="caution">
    <text evidence="1">The sequence shown here is derived from an EMBL/GenBank/DDBJ whole genome shotgun (WGS) entry which is preliminary data.</text>
</comment>
<evidence type="ECO:0000313" key="1">
    <source>
        <dbReference type="EMBL" id="PIZ18278.1"/>
    </source>
</evidence>
<sequence length="111" mass="13284">MRIFQTKIKDRRPYKLSNKFKTNVNIFLISKESKEEIFNREKGWEYFYKIYPDSTGIAEISRVGFNRTEDTAFVYYGISFDYGHGGIGYYILLNKINDKWEIVKKVMVWIA</sequence>
<name>A0A2M7SFJ3_9BACT</name>
<dbReference type="Proteomes" id="UP000229307">
    <property type="component" value="Unassembled WGS sequence"/>
</dbReference>
<proteinExistence type="predicted"/>
<protein>
    <submittedName>
        <fullName evidence="1">Uncharacterized protein</fullName>
    </submittedName>
</protein>
<gene>
    <name evidence="1" type="ORF">COY52_00210</name>
</gene>